<evidence type="ECO:0000256" key="1">
    <source>
        <dbReference type="SAM" id="MobiDB-lite"/>
    </source>
</evidence>
<name>A0ABV3WZB3_9HYPH</name>
<dbReference type="Proteomes" id="UP001559025">
    <property type="component" value="Unassembled WGS sequence"/>
</dbReference>
<proteinExistence type="predicted"/>
<protein>
    <submittedName>
        <fullName evidence="2">Uncharacterized protein</fullName>
    </submittedName>
</protein>
<organism evidence="2 3">
    <name type="scientific">Neoaquamicrobium sediminum</name>
    <dbReference type="NCBI Taxonomy" id="1849104"/>
    <lineage>
        <taxon>Bacteria</taxon>
        <taxon>Pseudomonadati</taxon>
        <taxon>Pseudomonadota</taxon>
        <taxon>Alphaproteobacteria</taxon>
        <taxon>Hyphomicrobiales</taxon>
        <taxon>Phyllobacteriaceae</taxon>
        <taxon>Neoaquamicrobium</taxon>
    </lineage>
</organism>
<sequence>MSSFGADSKTFNSSNASKDPTKYYDKKVFATQVVAKDKANVKFDGFEPLLDAIVSVINHHKAKVVPIPAPAVTISATAP</sequence>
<accession>A0ABV3WZB3</accession>
<keyword evidence="3" id="KW-1185">Reference proteome</keyword>
<reference evidence="2 3" key="1">
    <citation type="submission" date="2024-01" db="EMBL/GenBank/DDBJ databases">
        <title>New evidence supports the origin of RcGTA from prophage.</title>
        <authorList>
            <person name="Xu Y."/>
            <person name="Liu B."/>
            <person name="Chen F."/>
        </authorList>
    </citation>
    <scope>NUCLEOTIDE SEQUENCE [LARGE SCALE GENOMIC DNA]</scope>
    <source>
        <strain evidence="2 3">CBW1107-2</strain>
    </source>
</reference>
<evidence type="ECO:0000313" key="3">
    <source>
        <dbReference type="Proteomes" id="UP001559025"/>
    </source>
</evidence>
<feature type="compositionally biased region" description="Polar residues" evidence="1">
    <location>
        <begin position="1"/>
        <end position="18"/>
    </location>
</feature>
<evidence type="ECO:0000313" key="2">
    <source>
        <dbReference type="EMBL" id="MEX4010005.1"/>
    </source>
</evidence>
<dbReference type="EMBL" id="JAZHFV010000008">
    <property type="protein sequence ID" value="MEX4010005.1"/>
    <property type="molecule type" value="Genomic_DNA"/>
</dbReference>
<feature type="region of interest" description="Disordered" evidence="1">
    <location>
        <begin position="1"/>
        <end position="21"/>
    </location>
</feature>
<gene>
    <name evidence="2" type="ORF">V1479_22055</name>
</gene>
<dbReference type="RefSeq" id="WP_368804773.1">
    <property type="nucleotide sequence ID" value="NZ_JAZHFV010000008.1"/>
</dbReference>
<comment type="caution">
    <text evidence="2">The sequence shown here is derived from an EMBL/GenBank/DDBJ whole genome shotgun (WGS) entry which is preliminary data.</text>
</comment>